<dbReference type="Ensembl" id="ENSCSET00000005147.1">
    <property type="protein sequence ID" value="ENSCSEP00000005089.1"/>
    <property type="gene ID" value="ENSCSEG00000003292.1"/>
</dbReference>
<dbReference type="Proteomes" id="UP000265120">
    <property type="component" value="Chromosome 2"/>
</dbReference>
<reference evidence="5 6" key="1">
    <citation type="journal article" date="2014" name="Nat. Genet.">
        <title>Whole-genome sequence of a flatfish provides insights into ZW sex chromosome evolution and adaptation to a benthic lifestyle.</title>
        <authorList>
            <person name="Chen S."/>
            <person name="Zhang G."/>
            <person name="Shao C."/>
            <person name="Huang Q."/>
            <person name="Liu G."/>
            <person name="Zhang P."/>
            <person name="Song W."/>
            <person name="An N."/>
            <person name="Chalopin D."/>
            <person name="Volff J.N."/>
            <person name="Hong Y."/>
            <person name="Li Q."/>
            <person name="Sha Z."/>
            <person name="Zhou H."/>
            <person name="Xie M."/>
            <person name="Yu Q."/>
            <person name="Liu Y."/>
            <person name="Xiang H."/>
            <person name="Wang N."/>
            <person name="Wu K."/>
            <person name="Yang C."/>
            <person name="Zhou Q."/>
            <person name="Liao X."/>
            <person name="Yang L."/>
            <person name="Hu Q."/>
            <person name="Zhang J."/>
            <person name="Meng L."/>
            <person name="Jin L."/>
            <person name="Tian Y."/>
            <person name="Lian J."/>
            <person name="Yang J."/>
            <person name="Miao G."/>
            <person name="Liu S."/>
            <person name="Liang Z."/>
            <person name="Yan F."/>
            <person name="Li Y."/>
            <person name="Sun B."/>
            <person name="Zhang H."/>
            <person name="Zhang J."/>
            <person name="Zhu Y."/>
            <person name="Du M."/>
            <person name="Zhao Y."/>
            <person name="Schartl M."/>
            <person name="Tang Q."/>
            <person name="Wang J."/>
        </authorList>
    </citation>
    <scope>NUCLEOTIDE SEQUENCE</scope>
</reference>
<dbReference type="Gene3D" id="1.20.5.4770">
    <property type="match status" value="1"/>
</dbReference>
<protein>
    <submittedName>
        <fullName evidence="5">Zgc:77486</fullName>
    </submittedName>
</protein>
<evidence type="ECO:0000313" key="5">
    <source>
        <dbReference type="Ensembl" id="ENSCSEP00000005089.1"/>
    </source>
</evidence>
<sequence length="101" mass="10843">MAQETNQTQVPMLCTMGCGFYGNPRTNGMCSVCYKEHLQRQQGGGRTSPPGEKGKKMEGIQLLGGGGKLDAGTKNIQRCVGKNDLKVMLECVVSAYIALET</sequence>
<evidence type="ECO:0000256" key="3">
    <source>
        <dbReference type="ARBA" id="ARBA00022833"/>
    </source>
</evidence>
<evidence type="ECO:0000256" key="2">
    <source>
        <dbReference type="ARBA" id="ARBA00022771"/>
    </source>
</evidence>
<keyword evidence="2" id="KW-0863">Zinc-finger</keyword>
<keyword evidence="1" id="KW-0479">Metal-binding</keyword>
<dbReference type="GeneTree" id="ENSGT00940000166091"/>
<evidence type="ECO:0000256" key="1">
    <source>
        <dbReference type="ARBA" id="ARBA00022723"/>
    </source>
</evidence>
<dbReference type="SUPFAM" id="SSF57716">
    <property type="entry name" value="Glucocorticoid receptor-like (DNA-binding domain)"/>
    <property type="match status" value="1"/>
</dbReference>
<dbReference type="AlphaFoldDB" id="A0A3P8UTC7"/>
<proteinExistence type="predicted"/>
<feature type="domain" description="A20-type" evidence="4">
    <location>
        <begin position="8"/>
        <end position="42"/>
    </location>
</feature>
<keyword evidence="3" id="KW-0862">Zinc</keyword>
<dbReference type="Pfam" id="PF01754">
    <property type="entry name" value="zf-A20"/>
    <property type="match status" value="1"/>
</dbReference>
<dbReference type="InParanoid" id="A0A3P8UTC7"/>
<dbReference type="SMART" id="SM00259">
    <property type="entry name" value="ZnF_A20"/>
    <property type="match status" value="1"/>
</dbReference>
<reference evidence="5" key="2">
    <citation type="submission" date="2025-08" db="UniProtKB">
        <authorList>
            <consortium name="Ensembl"/>
        </authorList>
    </citation>
    <scope>IDENTIFICATION</scope>
</reference>
<dbReference type="FunFam" id="1.20.5.4770:FF:000001">
    <property type="entry name" value="Zinc finger AN1-type containing 6"/>
    <property type="match status" value="1"/>
</dbReference>
<dbReference type="STRING" id="244447.ENSCSEP00000005089"/>
<evidence type="ECO:0000259" key="4">
    <source>
        <dbReference type="PROSITE" id="PS51036"/>
    </source>
</evidence>
<accession>A0A3P8UTC7</accession>
<dbReference type="InterPro" id="IPR002653">
    <property type="entry name" value="Znf_A20"/>
</dbReference>
<dbReference type="GO" id="GO:0008270">
    <property type="term" value="F:zinc ion binding"/>
    <property type="evidence" value="ECO:0007669"/>
    <property type="project" value="UniProtKB-KW"/>
</dbReference>
<reference evidence="5" key="3">
    <citation type="submission" date="2025-09" db="UniProtKB">
        <authorList>
            <consortium name="Ensembl"/>
        </authorList>
    </citation>
    <scope>IDENTIFICATION</scope>
</reference>
<organism evidence="5 6">
    <name type="scientific">Cynoglossus semilaevis</name>
    <name type="common">Tongue sole</name>
    <dbReference type="NCBI Taxonomy" id="244447"/>
    <lineage>
        <taxon>Eukaryota</taxon>
        <taxon>Metazoa</taxon>
        <taxon>Chordata</taxon>
        <taxon>Craniata</taxon>
        <taxon>Vertebrata</taxon>
        <taxon>Euteleostomi</taxon>
        <taxon>Actinopterygii</taxon>
        <taxon>Neopterygii</taxon>
        <taxon>Teleostei</taxon>
        <taxon>Neoteleostei</taxon>
        <taxon>Acanthomorphata</taxon>
        <taxon>Carangaria</taxon>
        <taxon>Pleuronectiformes</taxon>
        <taxon>Pleuronectoidei</taxon>
        <taxon>Cynoglossidae</taxon>
        <taxon>Cynoglossinae</taxon>
        <taxon>Cynoglossus</taxon>
    </lineage>
</organism>
<keyword evidence="6" id="KW-1185">Reference proteome</keyword>
<dbReference type="GO" id="GO:0003677">
    <property type="term" value="F:DNA binding"/>
    <property type="evidence" value="ECO:0007669"/>
    <property type="project" value="InterPro"/>
</dbReference>
<evidence type="ECO:0000313" key="6">
    <source>
        <dbReference type="Proteomes" id="UP000265120"/>
    </source>
</evidence>
<dbReference type="PROSITE" id="PS51036">
    <property type="entry name" value="ZF_A20"/>
    <property type="match status" value="1"/>
</dbReference>
<name>A0A3P8UTC7_CYNSE</name>